<evidence type="ECO:0000313" key="2">
    <source>
        <dbReference type="Proteomes" id="UP001470809"/>
    </source>
</evidence>
<gene>
    <name evidence="1" type="ORF">AABB31_07465</name>
</gene>
<keyword evidence="1" id="KW-0808">Transferase</keyword>
<dbReference type="EMBL" id="CP151767">
    <property type="protein sequence ID" value="WZU68706.2"/>
    <property type="molecule type" value="Genomic_DNA"/>
</dbReference>
<reference evidence="2" key="1">
    <citation type="submission" date="2024-04" db="EMBL/GenBank/DDBJ databases">
        <title>Phylogenomic analyses of a clade within the roseobacter group suggest taxonomic reassignments of species of the genera Aestuariivita, Citreicella, Loktanella, Nautella, Pelagibaca, Ruegeria, Thalassobius, Thiobacimonas and Tropicibacter, and the proposal o.</title>
        <authorList>
            <person name="Jeon C.O."/>
        </authorList>
    </citation>
    <scope>NUCLEOTIDE SEQUENCE [LARGE SCALE GENOMIC DNA]</scope>
    <source>
        <strain evidence="2">SS1-5</strain>
    </source>
</reference>
<sequence>MNNALTGMRIVEGSAFVAVPLAGMTLAQMGAEVIRFDRIGGGLDARRWPVAKNGLSHFWAEMNKGKKSVAVDMRDPRGKELITQIITAPGKDAGMFLTNLKVRGWMDYETLTKYRSDLIMLTLKGDRHGRPAVDYTVNPALGFPAITGPEGSAEPVAHALPAWDCIAGNMMVSGLLAAERHRLRHGAGQNVEFALKDVAAAMLGHLGIIGDTLTGGAKREKCGNALYGAYGQDFICADGQRVMVIGLTRRQWDGLVKVTGTQAAMAQIESRHGIDLADEGTRYRFRHDITDVLRPYFAKRAVSDFAAAFEGAGLTWSVFRDFETALAEDPDLTDDNPMFSTLDVPDMGRFPVPGSPLEFSAHPRQAPVAPPALGAHTEEVLGDVVGLTDTEIAQLFDGGVVQSPLYGTARNAA</sequence>
<dbReference type="Pfam" id="PF02515">
    <property type="entry name" value="CoA_transf_3"/>
    <property type="match status" value="1"/>
</dbReference>
<dbReference type="AlphaFoldDB" id="A0AAN0MBM5"/>
<dbReference type="Gene3D" id="3.30.1540.10">
    <property type="entry name" value="formyl-coa transferase, domain 3"/>
    <property type="match status" value="1"/>
</dbReference>
<dbReference type="PANTHER" id="PTHR48228">
    <property type="entry name" value="SUCCINYL-COA--D-CITRAMALATE COA-TRANSFERASE"/>
    <property type="match status" value="1"/>
</dbReference>
<dbReference type="InterPro" id="IPR044855">
    <property type="entry name" value="CoA-Trfase_III_dom3_sf"/>
</dbReference>
<dbReference type="Proteomes" id="UP001470809">
    <property type="component" value="Chromosome"/>
</dbReference>
<proteinExistence type="predicted"/>
<evidence type="ECO:0000313" key="1">
    <source>
        <dbReference type="EMBL" id="WZU68706.2"/>
    </source>
</evidence>
<dbReference type="InterPro" id="IPR003673">
    <property type="entry name" value="CoA-Trfase_fam_III"/>
</dbReference>
<dbReference type="RefSeq" id="WP_373635773.1">
    <property type="nucleotide sequence ID" value="NZ_CP151767.2"/>
</dbReference>
<protein>
    <submittedName>
        <fullName evidence="1">CoA transferase</fullName>
    </submittedName>
</protein>
<name>A0AAN0MBM5_9RHOB</name>
<dbReference type="InterPro" id="IPR023606">
    <property type="entry name" value="CoA-Trfase_III_dom_1_sf"/>
</dbReference>
<reference evidence="1 2" key="2">
    <citation type="submission" date="2024-08" db="EMBL/GenBank/DDBJ databases">
        <title>Phylogenomic analyses of a clade within the roseobacter group suggest taxonomic reassignments of species of the genera Aestuariivita, Citreicella, Loktanella, Nautella, Pelagibaca, Ruegeria, Thalassobius, Thiobacimonas and Tropicibacter, and the proposal o.</title>
        <authorList>
            <person name="Jeon C.O."/>
        </authorList>
    </citation>
    <scope>NUCLEOTIDE SEQUENCE [LARGE SCALE GENOMIC DNA]</scope>
    <source>
        <strain evidence="1 2">SS1-5</strain>
    </source>
</reference>
<dbReference type="GO" id="GO:0008410">
    <property type="term" value="F:CoA-transferase activity"/>
    <property type="evidence" value="ECO:0007669"/>
    <property type="project" value="TreeGrafter"/>
</dbReference>
<organism evidence="1 2">
    <name type="scientific">Yoonia rhodophyticola</name>
    <dbReference type="NCBI Taxonomy" id="3137370"/>
    <lineage>
        <taxon>Bacteria</taxon>
        <taxon>Pseudomonadati</taxon>
        <taxon>Pseudomonadota</taxon>
        <taxon>Alphaproteobacteria</taxon>
        <taxon>Rhodobacterales</taxon>
        <taxon>Paracoccaceae</taxon>
        <taxon>Yoonia</taxon>
    </lineage>
</organism>
<dbReference type="SUPFAM" id="SSF89796">
    <property type="entry name" value="CoA-transferase family III (CaiB/BaiF)"/>
    <property type="match status" value="1"/>
</dbReference>
<dbReference type="Gene3D" id="3.40.50.10540">
    <property type="entry name" value="Crotonobetainyl-coa:carnitine coa-transferase, domain 1"/>
    <property type="match status" value="1"/>
</dbReference>
<accession>A0AAN0MBM5</accession>
<dbReference type="PANTHER" id="PTHR48228:SF5">
    <property type="entry name" value="ALPHA-METHYLACYL-COA RACEMASE"/>
    <property type="match status" value="1"/>
</dbReference>
<dbReference type="InterPro" id="IPR050509">
    <property type="entry name" value="CoA-transferase_III"/>
</dbReference>
<dbReference type="KEGG" id="yrh:AABB31_07465"/>
<keyword evidence="2" id="KW-1185">Reference proteome</keyword>